<dbReference type="STRING" id="583356.Igag_0425"/>
<dbReference type="GO" id="GO:0005524">
    <property type="term" value="F:ATP binding"/>
    <property type="evidence" value="ECO:0007669"/>
    <property type="project" value="UniProtKB-KW"/>
</dbReference>
<dbReference type="Pfam" id="PF07726">
    <property type="entry name" value="AAA_3"/>
    <property type="match status" value="1"/>
</dbReference>
<dbReference type="SMART" id="SM00382">
    <property type="entry name" value="AAA"/>
    <property type="match status" value="1"/>
</dbReference>
<proteinExistence type="predicted"/>
<reference evidence="4 5" key="1">
    <citation type="journal article" date="2010" name="Stand. Genomic Sci.">
        <title>Complete genome sequence of Ignisphaera aggregans type strain (AQ1.S1).</title>
        <authorList>
            <person name="Goker M."/>
            <person name="Held B."/>
            <person name="Lapidus A."/>
            <person name="Nolan M."/>
            <person name="Spring S."/>
            <person name="Yasawong M."/>
            <person name="Lucas S."/>
            <person name="Glavina Del Rio T."/>
            <person name="Tice H."/>
            <person name="Cheng J.F."/>
            <person name="Goodwin L."/>
            <person name="Tapia R."/>
            <person name="Pitluck S."/>
            <person name="Liolios K."/>
            <person name="Ivanova N."/>
            <person name="Mavromatis K."/>
            <person name="Mikhailova N."/>
            <person name="Pati A."/>
            <person name="Chen A."/>
            <person name="Palaniappan K."/>
            <person name="Brambilla E."/>
            <person name="Land M."/>
            <person name="Hauser L."/>
            <person name="Chang Y.J."/>
            <person name="Jeffries C.D."/>
            <person name="Brettin T."/>
            <person name="Detter J.C."/>
            <person name="Han C."/>
            <person name="Rohde M."/>
            <person name="Sikorski J."/>
            <person name="Woyke T."/>
            <person name="Bristow J."/>
            <person name="Eisen J.A."/>
            <person name="Markowitz V."/>
            <person name="Hugenholtz P."/>
            <person name="Kyrpides N.C."/>
            <person name="Klenk H.P."/>
        </authorList>
    </citation>
    <scope>NUCLEOTIDE SEQUENCE [LARGE SCALE GENOMIC DNA]</scope>
    <source>
        <strain evidence="5">DSM 17230 / JCM 13409 / AQ1.S1</strain>
    </source>
</reference>
<dbReference type="InterPro" id="IPR027417">
    <property type="entry name" value="P-loop_NTPase"/>
</dbReference>
<evidence type="ECO:0000256" key="2">
    <source>
        <dbReference type="ARBA" id="ARBA00022840"/>
    </source>
</evidence>
<dbReference type="PANTHER" id="PTHR42759:SF1">
    <property type="entry name" value="MAGNESIUM-CHELATASE SUBUNIT CHLD"/>
    <property type="match status" value="1"/>
</dbReference>
<dbReference type="Gene3D" id="1.10.8.80">
    <property type="entry name" value="Magnesium chelatase subunit I, C-Terminal domain"/>
    <property type="match status" value="1"/>
</dbReference>
<gene>
    <name evidence="4" type="ordered locus">Igag_0425</name>
</gene>
<dbReference type="CDD" id="cd00009">
    <property type="entry name" value="AAA"/>
    <property type="match status" value="1"/>
</dbReference>
<dbReference type="InterPro" id="IPR050764">
    <property type="entry name" value="CbbQ/NirQ/NorQ/GpvN"/>
</dbReference>
<dbReference type="EMBL" id="CP002098">
    <property type="protein sequence ID" value="ADM27263.1"/>
    <property type="molecule type" value="Genomic_DNA"/>
</dbReference>
<organism evidence="4 5">
    <name type="scientific">Ignisphaera aggregans (strain DSM 17230 / JCM 13409 / AQ1.S1)</name>
    <dbReference type="NCBI Taxonomy" id="583356"/>
    <lineage>
        <taxon>Archaea</taxon>
        <taxon>Thermoproteota</taxon>
        <taxon>Thermoprotei</taxon>
        <taxon>Desulfurococcales</taxon>
        <taxon>Desulfurococcaceae</taxon>
        <taxon>Ignisphaera</taxon>
    </lineage>
</organism>
<dbReference type="SUPFAM" id="SSF52540">
    <property type="entry name" value="P-loop containing nucleoside triphosphate hydrolases"/>
    <property type="match status" value="1"/>
</dbReference>
<keyword evidence="5" id="KW-1185">Reference proteome</keyword>
<dbReference type="InterPro" id="IPR003593">
    <property type="entry name" value="AAA+_ATPase"/>
</dbReference>
<evidence type="ECO:0000256" key="1">
    <source>
        <dbReference type="ARBA" id="ARBA00022741"/>
    </source>
</evidence>
<dbReference type="HOGENOM" id="CLU_034716_2_2_2"/>
<dbReference type="InterPro" id="IPR041628">
    <property type="entry name" value="ChlI/MoxR_AAA_lid"/>
</dbReference>
<feature type="domain" description="AAA+ ATPase" evidence="3">
    <location>
        <begin position="46"/>
        <end position="187"/>
    </location>
</feature>
<dbReference type="GO" id="GO:0016887">
    <property type="term" value="F:ATP hydrolysis activity"/>
    <property type="evidence" value="ECO:0007669"/>
    <property type="project" value="InterPro"/>
</dbReference>
<protein>
    <submittedName>
        <fullName evidence="4">ATPase associated with various cellular activities AAA_3</fullName>
    </submittedName>
</protein>
<name>E0SRI8_IGNAA</name>
<dbReference type="InterPro" id="IPR011703">
    <property type="entry name" value="ATPase_AAA-3"/>
</dbReference>
<evidence type="ECO:0000313" key="5">
    <source>
        <dbReference type="Proteomes" id="UP000001304"/>
    </source>
</evidence>
<dbReference type="AlphaFoldDB" id="E0SRI8"/>
<sequence>MGYSRTIDEKDLNTFSMLVKTAIENISRKVIGKQRELELILATLLAEGHVLLEGVPGVAKTLIAKCLAITLGLDFRRIQATPDMLPSDIIGVQIYDPRTSQFFFRKGPIFTNILFVDEINRAPPKTQAALLEAMQERQVTVEGTTYRLPQPFLVIATMNPIEIEGTFPLSEAQVDRFLSKVVIGYPTVEETVEILDRFNEISTIEDLKPVLDRDKIVTLINMAKNVYVDQNIKKYIAAIVEATRRHSMVRLGASPRGAIALYTLAKSIAIMRGRDYVTPDDVKYVAKSALIHRIILRGEARISGITEADIIDEIIEKVEVP</sequence>
<dbReference type="PIRSF" id="PIRSF002849">
    <property type="entry name" value="AAA_ATPase_chaperone_MoxR_prd"/>
    <property type="match status" value="1"/>
</dbReference>
<keyword evidence="2" id="KW-0067">ATP-binding</keyword>
<dbReference type="PANTHER" id="PTHR42759">
    <property type="entry name" value="MOXR FAMILY PROTEIN"/>
    <property type="match status" value="1"/>
</dbReference>
<evidence type="ECO:0000259" key="3">
    <source>
        <dbReference type="SMART" id="SM00382"/>
    </source>
</evidence>
<dbReference type="KEGG" id="iag:Igag_0425"/>
<evidence type="ECO:0000313" key="4">
    <source>
        <dbReference type="EMBL" id="ADM27263.1"/>
    </source>
</evidence>
<dbReference type="FunFam" id="3.40.50.300:FF:000640">
    <property type="entry name" value="MoxR family ATPase"/>
    <property type="match status" value="1"/>
</dbReference>
<dbReference type="Proteomes" id="UP000001304">
    <property type="component" value="Chromosome"/>
</dbReference>
<dbReference type="Gene3D" id="3.40.50.300">
    <property type="entry name" value="P-loop containing nucleotide triphosphate hydrolases"/>
    <property type="match status" value="1"/>
</dbReference>
<dbReference type="BioCyc" id="IAGG583356:GHAH-428-MONOMER"/>
<keyword evidence="1" id="KW-0547">Nucleotide-binding</keyword>
<accession>E0SRI8</accession>
<dbReference type="Pfam" id="PF17863">
    <property type="entry name" value="AAA_lid_2"/>
    <property type="match status" value="1"/>
</dbReference>